<protein>
    <submittedName>
        <fullName evidence="2">Transglutaminase</fullName>
    </submittedName>
</protein>
<evidence type="ECO:0000313" key="3">
    <source>
        <dbReference type="Proteomes" id="UP000277766"/>
    </source>
</evidence>
<dbReference type="Proteomes" id="UP000277766">
    <property type="component" value="Unassembled WGS sequence"/>
</dbReference>
<dbReference type="OrthoDB" id="9804872at2"/>
<dbReference type="PANTHER" id="PTHR33490:SF3">
    <property type="entry name" value="CONSERVED INTEGRAL MEMBRANE PROTEIN"/>
    <property type="match status" value="1"/>
</dbReference>
<evidence type="ECO:0000259" key="1">
    <source>
        <dbReference type="Pfam" id="PF01841"/>
    </source>
</evidence>
<dbReference type="InterPro" id="IPR002931">
    <property type="entry name" value="Transglutaminase-like"/>
</dbReference>
<dbReference type="EMBL" id="RXPE01000018">
    <property type="protein sequence ID" value="RTR26119.1"/>
    <property type="molecule type" value="Genomic_DNA"/>
</dbReference>
<sequence length="243" mass="27684">MNGSLLRATPLLDFHHPAIRTLVQAYGWRDQPTEQRIQAVHHFVQDRVPFGYNRQDDLPASRVLSDGYGQCNTKAILLMALLRAAGLPCQLHGFTIHKELQRGILTGLAYRLAPPQILHSWVEVPLPGKTLTLEGFILDRAYLHRLQQAFPDQQAFCGYGAATLHLSDPPLDARRSDPFIQREGIERDLGVYDSPDEFYQYHHQFSGVQGTLYRHMVRHLMNRRLAAIRAGQLVPAFQGHRHD</sequence>
<gene>
    <name evidence="2" type="ORF">EJ104_08990</name>
</gene>
<comment type="caution">
    <text evidence="2">The sequence shown here is derived from an EMBL/GenBank/DDBJ whole genome shotgun (WGS) entry which is preliminary data.</text>
</comment>
<evidence type="ECO:0000313" key="2">
    <source>
        <dbReference type="EMBL" id="RTR26119.1"/>
    </source>
</evidence>
<accession>A0A3S0I6U3</accession>
<name>A0A3S0I6U3_9DEIO</name>
<dbReference type="AlphaFoldDB" id="A0A3S0I6U3"/>
<dbReference type="SUPFAM" id="SSF54001">
    <property type="entry name" value="Cysteine proteinases"/>
    <property type="match status" value="1"/>
</dbReference>
<reference evidence="2 3" key="1">
    <citation type="submission" date="2018-12" db="EMBL/GenBank/DDBJ databases">
        <title>Deinococcus radiophilus ATCC 27603 genome sequencing and assembly.</title>
        <authorList>
            <person name="Maclea K.S."/>
            <person name="Maynard C.R."/>
        </authorList>
    </citation>
    <scope>NUCLEOTIDE SEQUENCE [LARGE SCALE GENOMIC DNA]</scope>
    <source>
        <strain evidence="2 3">ATCC 27603</strain>
    </source>
</reference>
<dbReference type="InterPro" id="IPR038765">
    <property type="entry name" value="Papain-like_cys_pep_sf"/>
</dbReference>
<proteinExistence type="predicted"/>
<organism evidence="2 3">
    <name type="scientific">Deinococcus radiophilus</name>
    <dbReference type="NCBI Taxonomy" id="32062"/>
    <lineage>
        <taxon>Bacteria</taxon>
        <taxon>Thermotogati</taxon>
        <taxon>Deinococcota</taxon>
        <taxon>Deinococci</taxon>
        <taxon>Deinococcales</taxon>
        <taxon>Deinococcaceae</taxon>
        <taxon>Deinococcus</taxon>
    </lineage>
</organism>
<feature type="domain" description="Transglutaminase-like" evidence="1">
    <location>
        <begin position="27"/>
        <end position="128"/>
    </location>
</feature>
<dbReference type="Gene3D" id="3.10.620.30">
    <property type="match status" value="1"/>
</dbReference>
<keyword evidence="3" id="KW-1185">Reference proteome</keyword>
<dbReference type="Pfam" id="PF01841">
    <property type="entry name" value="Transglut_core"/>
    <property type="match status" value="1"/>
</dbReference>
<dbReference type="RefSeq" id="WP_126352392.1">
    <property type="nucleotide sequence ID" value="NZ_CP086381.1"/>
</dbReference>
<dbReference type="PANTHER" id="PTHR33490">
    <property type="entry name" value="BLR5614 PROTEIN-RELATED"/>
    <property type="match status" value="1"/>
</dbReference>